<keyword evidence="7" id="KW-0812">Transmembrane</keyword>
<dbReference type="EC" id="2.1.1.204" evidence="4"/>
<keyword evidence="7" id="KW-1133">Transmembrane helix</keyword>
<evidence type="ECO:0000313" key="9">
    <source>
        <dbReference type="Proteomes" id="UP000261640"/>
    </source>
</evidence>
<evidence type="ECO:0000256" key="4">
    <source>
        <dbReference type="ARBA" id="ARBA00039081"/>
    </source>
</evidence>
<evidence type="ECO:0000256" key="5">
    <source>
        <dbReference type="ARBA" id="ARBA00039681"/>
    </source>
</evidence>
<evidence type="ECO:0000256" key="2">
    <source>
        <dbReference type="ARBA" id="ARBA00022679"/>
    </source>
</evidence>
<dbReference type="InParanoid" id="A0A7N8WLW2"/>
<reference evidence="8" key="1">
    <citation type="submission" date="2025-08" db="UniProtKB">
        <authorList>
            <consortium name="Ensembl"/>
        </authorList>
    </citation>
    <scope>IDENTIFICATION</scope>
</reference>
<dbReference type="Ensembl" id="ENSMAMT00000061186.1">
    <property type="protein sequence ID" value="ENSMAMP00000036336.1"/>
    <property type="gene ID" value="ENSMAMG00000025326.1"/>
</dbReference>
<name>A0A7N8WLW2_9TELE</name>
<accession>A0A7N8WLW2</accession>
<evidence type="ECO:0000256" key="6">
    <source>
        <dbReference type="ARBA" id="ARBA00042810"/>
    </source>
</evidence>
<keyword evidence="2" id="KW-0808">Transferase</keyword>
<dbReference type="GO" id="GO:0032259">
    <property type="term" value="P:methylation"/>
    <property type="evidence" value="ECO:0007669"/>
    <property type="project" value="UniProtKB-KW"/>
</dbReference>
<protein>
    <recommendedName>
        <fullName evidence="5">tRNA (cytosine(38)-C(5))-methyltransferase</fullName>
        <ecNumber evidence="4">2.1.1.204</ecNumber>
    </recommendedName>
    <alternativeName>
        <fullName evidence="6">DNA (cytosine-5)-methyltransferase-like protein 2</fullName>
    </alternativeName>
</protein>
<dbReference type="GO" id="GO:0008168">
    <property type="term" value="F:methyltransferase activity"/>
    <property type="evidence" value="ECO:0007669"/>
    <property type="project" value="UniProtKB-KW"/>
</dbReference>
<keyword evidence="9" id="KW-1185">Reference proteome</keyword>
<dbReference type="InterPro" id="IPR029063">
    <property type="entry name" value="SAM-dependent_MTases_sf"/>
</dbReference>
<proteinExistence type="predicted"/>
<reference evidence="8" key="2">
    <citation type="submission" date="2025-09" db="UniProtKB">
        <authorList>
            <consortium name="Ensembl"/>
        </authorList>
    </citation>
    <scope>IDENTIFICATION</scope>
</reference>
<keyword evidence="3" id="KW-0949">S-adenosyl-L-methionine</keyword>
<dbReference type="GeneTree" id="ENSGT00390000016416"/>
<dbReference type="InterPro" id="IPR031303">
    <property type="entry name" value="C5_meth_CS"/>
</dbReference>
<feature type="transmembrane region" description="Helical" evidence="7">
    <location>
        <begin position="20"/>
        <end position="44"/>
    </location>
</feature>
<dbReference type="SUPFAM" id="SSF53335">
    <property type="entry name" value="S-adenosyl-L-methionine-dependent methyltransferases"/>
    <property type="match status" value="1"/>
</dbReference>
<evidence type="ECO:0000256" key="3">
    <source>
        <dbReference type="ARBA" id="ARBA00022691"/>
    </source>
</evidence>
<dbReference type="GO" id="GO:0005634">
    <property type="term" value="C:nucleus"/>
    <property type="evidence" value="ECO:0007669"/>
    <property type="project" value="TreeGrafter"/>
</dbReference>
<evidence type="ECO:0000313" key="8">
    <source>
        <dbReference type="Ensembl" id="ENSMAMP00000036336.1"/>
    </source>
</evidence>
<sequence>RDYQRVMQSYSENSFLNTQLILLIYTSLLGFHLSFKVVFCFSLCRIGRQGDIQDPRTKSFLYILDLLPRSSTVCNTMQRFKVILFLAGDLMVQTLKDCGYTFEEIMVSPTSVGIPNSRLRYYLLAKISPENVGTQTSSEVSLADSDRHVRTCIKETLFYGRYVEGTGSVLQCSEETEMQSVFRGLDQHSEEDKLQRLLKLKLRYFTPREVANLMGFPQSFSFPAQIPTKQQYKVLGNSLNVVVVAKLLRQLVS</sequence>
<organism evidence="8 9">
    <name type="scientific">Mastacembelus armatus</name>
    <name type="common">zig-zag eel</name>
    <dbReference type="NCBI Taxonomy" id="205130"/>
    <lineage>
        <taxon>Eukaryota</taxon>
        <taxon>Metazoa</taxon>
        <taxon>Chordata</taxon>
        <taxon>Craniata</taxon>
        <taxon>Vertebrata</taxon>
        <taxon>Euteleostomi</taxon>
        <taxon>Actinopterygii</taxon>
        <taxon>Neopterygii</taxon>
        <taxon>Teleostei</taxon>
        <taxon>Neoteleostei</taxon>
        <taxon>Acanthomorphata</taxon>
        <taxon>Anabantaria</taxon>
        <taxon>Synbranchiformes</taxon>
        <taxon>Mastacembelidae</taxon>
        <taxon>Mastacembelus</taxon>
    </lineage>
</organism>
<dbReference type="PANTHER" id="PTHR46098">
    <property type="entry name" value="TRNA (CYTOSINE(38)-C(5))-METHYLTRANSFERASE"/>
    <property type="match status" value="1"/>
</dbReference>
<evidence type="ECO:0000256" key="7">
    <source>
        <dbReference type="SAM" id="Phobius"/>
    </source>
</evidence>
<keyword evidence="7" id="KW-0472">Membrane</keyword>
<evidence type="ECO:0000256" key="1">
    <source>
        <dbReference type="ARBA" id="ARBA00022603"/>
    </source>
</evidence>
<dbReference type="InterPro" id="IPR050750">
    <property type="entry name" value="C5-MTase"/>
</dbReference>
<dbReference type="Proteomes" id="UP000261640">
    <property type="component" value="Unplaced"/>
</dbReference>
<dbReference type="InterPro" id="IPR001525">
    <property type="entry name" value="C5_MeTfrase"/>
</dbReference>
<dbReference type="PANTHER" id="PTHR46098:SF1">
    <property type="entry name" value="TRNA (CYTOSINE(38)-C(5))-METHYLTRANSFERASE"/>
    <property type="match status" value="1"/>
</dbReference>
<keyword evidence="1" id="KW-0489">Methyltransferase</keyword>
<dbReference type="PROSITE" id="PS00095">
    <property type="entry name" value="C5_MTASE_2"/>
    <property type="match status" value="1"/>
</dbReference>
<dbReference type="AlphaFoldDB" id="A0A7N8WLW2"/>
<dbReference type="Pfam" id="PF00145">
    <property type="entry name" value="DNA_methylase"/>
    <property type="match status" value="1"/>
</dbReference>
<dbReference type="Gene3D" id="3.90.120.10">
    <property type="entry name" value="DNA Methylase, subunit A, domain 2"/>
    <property type="match status" value="1"/>
</dbReference>
<dbReference type="Gene3D" id="3.40.50.150">
    <property type="entry name" value="Vaccinia Virus protein VP39"/>
    <property type="match status" value="2"/>
</dbReference>